<dbReference type="Pfam" id="PF20170">
    <property type="entry name" value="Plexin_RBD"/>
    <property type="match status" value="1"/>
</dbReference>
<comment type="caution">
    <text evidence="11">Lacks conserved residue(s) required for the propagation of feature annotation.</text>
</comment>
<dbReference type="Pfam" id="PF01437">
    <property type="entry name" value="PSI"/>
    <property type="match status" value="1"/>
</dbReference>
<dbReference type="PROSITE" id="PS51004">
    <property type="entry name" value="SEMA"/>
    <property type="match status" value="1"/>
</dbReference>
<accession>A0ABD3UU64</accession>
<evidence type="ECO:0000256" key="14">
    <source>
        <dbReference type="SAM" id="SignalP"/>
    </source>
</evidence>
<evidence type="ECO:0000256" key="5">
    <source>
        <dbReference type="ARBA" id="ARBA00022729"/>
    </source>
</evidence>
<dbReference type="InterPro" id="IPR002909">
    <property type="entry name" value="IPT_dom"/>
</dbReference>
<dbReference type="InterPro" id="IPR001627">
    <property type="entry name" value="Semap_dom"/>
</dbReference>
<dbReference type="InterPro" id="IPR046800">
    <property type="entry name" value="Plexin_RBD"/>
</dbReference>
<dbReference type="SUPFAM" id="SSF101912">
    <property type="entry name" value="Sema domain"/>
    <property type="match status" value="1"/>
</dbReference>
<keyword evidence="3" id="KW-1003">Cell membrane</keyword>
<dbReference type="GO" id="GO:0005886">
    <property type="term" value="C:plasma membrane"/>
    <property type="evidence" value="ECO:0007669"/>
    <property type="project" value="UniProtKB-SubCell"/>
</dbReference>
<dbReference type="Gene3D" id="2.130.10.10">
    <property type="entry name" value="YVTN repeat-like/Quinoprotein amine dehydrogenase"/>
    <property type="match status" value="1"/>
</dbReference>
<dbReference type="Gene3D" id="3.10.20.90">
    <property type="entry name" value="Phosphatidylinositol 3-kinase Catalytic Subunit, Chain A, domain 1"/>
    <property type="match status" value="1"/>
</dbReference>
<dbReference type="CDD" id="cd00603">
    <property type="entry name" value="IPT_PCSR"/>
    <property type="match status" value="2"/>
</dbReference>
<evidence type="ECO:0000256" key="8">
    <source>
        <dbReference type="ARBA" id="ARBA00023136"/>
    </source>
</evidence>
<feature type="coiled-coil region" evidence="12">
    <location>
        <begin position="1227"/>
        <end position="1254"/>
    </location>
</feature>
<keyword evidence="12" id="KW-0175">Coiled coil</keyword>
<gene>
    <name evidence="16" type="ORF">ACJMK2_015430</name>
</gene>
<comment type="subcellular location">
    <subcellularLocation>
        <location evidence="1">Cell membrane</location>
        <topology evidence="1">Single-pass membrane protein</topology>
    </subcellularLocation>
</comment>
<organism evidence="16 17">
    <name type="scientific">Sinanodonta woodiana</name>
    <name type="common">Chinese pond mussel</name>
    <name type="synonym">Anodonta woodiana</name>
    <dbReference type="NCBI Taxonomy" id="1069815"/>
    <lineage>
        <taxon>Eukaryota</taxon>
        <taxon>Metazoa</taxon>
        <taxon>Spiralia</taxon>
        <taxon>Lophotrochozoa</taxon>
        <taxon>Mollusca</taxon>
        <taxon>Bivalvia</taxon>
        <taxon>Autobranchia</taxon>
        <taxon>Heteroconchia</taxon>
        <taxon>Palaeoheterodonta</taxon>
        <taxon>Unionida</taxon>
        <taxon>Unionoidea</taxon>
        <taxon>Unionidae</taxon>
        <taxon>Unioninae</taxon>
        <taxon>Sinanodonta</taxon>
    </lineage>
</organism>
<feature type="signal peptide" evidence="14">
    <location>
        <begin position="1"/>
        <end position="24"/>
    </location>
</feature>
<dbReference type="InterPro" id="IPR015943">
    <property type="entry name" value="WD40/YVTN_repeat-like_dom_sf"/>
</dbReference>
<evidence type="ECO:0000256" key="9">
    <source>
        <dbReference type="ARBA" id="ARBA00023157"/>
    </source>
</evidence>
<protein>
    <recommendedName>
        <fullName evidence="15">Sema domain-containing protein</fullName>
    </recommendedName>
</protein>
<dbReference type="Gene3D" id="1.10.506.10">
    <property type="entry name" value="GTPase Activation - p120gap, domain 1"/>
    <property type="match status" value="2"/>
</dbReference>
<dbReference type="InterPro" id="IPR014756">
    <property type="entry name" value="Ig_E-set"/>
</dbReference>
<feature type="chain" id="PRO_5044893658" description="Sema domain-containing protein" evidence="14">
    <location>
        <begin position="25"/>
        <end position="1866"/>
    </location>
</feature>
<evidence type="ECO:0000256" key="10">
    <source>
        <dbReference type="ARBA" id="ARBA00023180"/>
    </source>
</evidence>
<dbReference type="InterPro" id="IPR013548">
    <property type="entry name" value="Plexin_cytoplasmic_RasGAP_dom"/>
</dbReference>
<evidence type="ECO:0000256" key="4">
    <source>
        <dbReference type="ARBA" id="ARBA00022692"/>
    </source>
</evidence>
<keyword evidence="17" id="KW-1185">Reference proteome</keyword>
<dbReference type="InterPro" id="IPR002165">
    <property type="entry name" value="Plexin_repeat"/>
</dbReference>
<comment type="caution">
    <text evidence="16">The sequence shown here is derived from an EMBL/GenBank/DDBJ whole genome shotgun (WGS) entry which is preliminary data.</text>
</comment>
<dbReference type="SMART" id="SM00630">
    <property type="entry name" value="Sema"/>
    <property type="match status" value="1"/>
</dbReference>
<keyword evidence="9" id="KW-1015">Disulfide bond</keyword>
<evidence type="ECO:0000256" key="6">
    <source>
        <dbReference type="ARBA" id="ARBA00022737"/>
    </source>
</evidence>
<sequence length="1866" mass="209137">MMSRTSSCLSLTVLITALFGRIISDNSFSRDNLRNIVVDEENGVLYLGGDGVLYKLRTDDLSILNSSDTCGSCYSKVLLKTNINTLIVCGVDDNGKCALYYASNLISVSGNNVNSGLFLYGNRNKTAVGLLNSEGTDLYVGLTYDQEANTNSLPYYVISNRDTDSTSFNIIANESGGIFVPKGLKIKENIKNSYLIYFRAVFQTKTHVYFLTNQRFQSPIDSPYVSKLIRICKDDESFYSYIDLELECKNTVGDKFNLVQHGDLIELGDKLSTSPDNQALVATFAAGTDPVNPWSNRSAICLYTLKEIQERIIDAQTRIVSKCDNGRMVYNESFTYIDVVRPFNKRPPCQNESFVKEYMSCNTKFESYHTLTSFDTKLTSTAIFTANDILLGKIAGSSLAEGYSELLVGTDKGNVRKLALFNTSLAVQFDTYNVDSGQPVEAIHHRKDVDYILTSKKLVKIIATINCSKYLTCDECQASYNPHCGWCILEEKCSSKKSCSTTENNTWIPTPEKCISMLISPKSSSINTNTSLKISLTPFPSVENGIYKCIFRFDGNNTSTYEARRENETLYCTSPNVAKHITAELDIYVMKNNQTTKLTSLPFLFYNCSNFSRCKKCTSESDGGCNWCVSTNMVMCSNNGSCSTDFSYRQAESCPRLLDTRGTLFAANNVTSKCILNAMNLPNVGPYICNVHGSPNITAVVNRTNTSILNLVTCMSHVGDAANAKENRIIELLYPNKYPVDDEYGNTVEVYRCDMLGPDCSQCRAYEANINGPYRCRWCNNSKSSAVGCFHNTTCGNQSVPCGPPAISSVNPKDGPIGGGTVITIEGKNLGISANEIDYITVSGINCQIIKFDVVGKVTCIIKSSVNTTSGPIIISVLDLNSSSNVSFTFKYPNITDVVPTKGPMAGGTEMTVSGTNLFIGNGNIGITISDGTKSGSCSIYKQEDGRFSRGGDKIMCKTPPMEKMVAASISVIVDNQTFKAASHRFSYLQNPEINGISPNKSMASGGIKLTITGKYLNNTQAIRIEMLENSNTSVNCTLESNTKMICPTPELSEDQKKKLVQGKSNSTSRKRRSSECSGCFEIVIKMDGFESKFTLSYTVDPSLLDLTGDNSVHIFSPSKSRTLTLKGSNLLWENNDINISIGYEKCAVVEITESNISCTPPVQQPRTDQQYPNVSVQIGNYKKTVGYLKYEIETTVSETIIIVIASTAVVLLLALILVTVICLRKARHLRRKADELEKQIQDWEMEIRNVSREEFADLQTSIKEVTSSLVERGFPYRDYQYYSFKMLFPAADMETHPVMLEPQISDDMRINYKRGMDMLEDLLYNKFFLKSLIQTMERQPQKKFSQRERAHFSSVLSVVLLGKMEYFYEILEILLPDLVQASIYKKSHKALFRRCESVTEKLLMNLFSLCLYPFLKKHGSSLYMMLKAIQIRMEKGPIDQITAHAKYTLSEDQLLKKHSATGSELVLESKPLKLSVGVLDQYYECTVLDCDTITQVKDKCLAQIYINFPASNRGTANDIVLEWHAGNSGCLQLHDIDVSNHVLDGWKRLNTLAHYNVWDGCKMALVETNTQEEDYVNLSPKQIHFEMTGANESIQLMPSSPQSTISDTDSLREFKLWHLVKPEDESQKRVKTKDLVELYLNRLLSMKISILPYIKELFDSILDANGVPTMVKTLYDLLDDLVDQHKLDEETLHLWKSHSYPIRFWAGLITKPDVVFDINKPGYTDQCLEIISQTFIDSFSTTSHNVNKESATHKLLFTAEMDEYRNKVNEFYLDVKLATAITAVDFQQDMKELNKEQTKELSYSKISALYEIFKIIDNFMVDVIDDLQESPEARTLRLADRLDELVSIMKESEEERAYSDFPCGQ</sequence>
<name>A0ABD3UU64_SINWO</name>
<dbReference type="SUPFAM" id="SSF48350">
    <property type="entry name" value="GTPase activation domain, GAP"/>
    <property type="match status" value="1"/>
</dbReference>
<evidence type="ECO:0000256" key="11">
    <source>
        <dbReference type="PROSITE-ProRule" id="PRU00352"/>
    </source>
</evidence>
<dbReference type="Gene3D" id="2.60.40.10">
    <property type="entry name" value="Immunoglobulins"/>
    <property type="match status" value="5"/>
</dbReference>
<dbReference type="Pfam" id="PF01403">
    <property type="entry name" value="Sema"/>
    <property type="match status" value="1"/>
</dbReference>
<feature type="transmembrane region" description="Helical" evidence="13">
    <location>
        <begin position="1201"/>
        <end position="1224"/>
    </location>
</feature>
<evidence type="ECO:0000256" key="3">
    <source>
        <dbReference type="ARBA" id="ARBA00022475"/>
    </source>
</evidence>
<dbReference type="SMART" id="SM00429">
    <property type="entry name" value="IPT"/>
    <property type="match status" value="3"/>
</dbReference>
<keyword evidence="10" id="KW-0325">Glycoprotein</keyword>
<evidence type="ECO:0000256" key="2">
    <source>
        <dbReference type="ARBA" id="ARBA00010297"/>
    </source>
</evidence>
<dbReference type="PANTHER" id="PTHR22625:SF44">
    <property type="entry name" value="PLEXIN-B"/>
    <property type="match status" value="1"/>
</dbReference>
<dbReference type="SUPFAM" id="SSF103575">
    <property type="entry name" value="Plexin repeat"/>
    <property type="match status" value="1"/>
</dbReference>
<dbReference type="EMBL" id="JBJQND010000015">
    <property type="protein sequence ID" value="KAL3851703.1"/>
    <property type="molecule type" value="Genomic_DNA"/>
</dbReference>
<dbReference type="InterPro" id="IPR013783">
    <property type="entry name" value="Ig-like_fold"/>
</dbReference>
<dbReference type="SUPFAM" id="SSF81296">
    <property type="entry name" value="E set domains"/>
    <property type="match status" value="3"/>
</dbReference>
<proteinExistence type="inferred from homology"/>
<dbReference type="InterPro" id="IPR031148">
    <property type="entry name" value="Plexin"/>
</dbReference>
<evidence type="ECO:0000256" key="12">
    <source>
        <dbReference type="SAM" id="Coils"/>
    </source>
</evidence>
<dbReference type="InterPro" id="IPR008936">
    <property type="entry name" value="Rho_GTPase_activation_prot"/>
</dbReference>
<dbReference type="Pfam" id="PF01833">
    <property type="entry name" value="TIG"/>
    <property type="match status" value="4"/>
</dbReference>
<comment type="similarity">
    <text evidence="2">Belongs to the plexin family.</text>
</comment>
<keyword evidence="7 13" id="KW-1133">Transmembrane helix</keyword>
<evidence type="ECO:0000313" key="17">
    <source>
        <dbReference type="Proteomes" id="UP001634394"/>
    </source>
</evidence>
<evidence type="ECO:0000256" key="1">
    <source>
        <dbReference type="ARBA" id="ARBA00004162"/>
    </source>
</evidence>
<keyword evidence="6" id="KW-0677">Repeat</keyword>
<dbReference type="InterPro" id="IPR016201">
    <property type="entry name" value="PSI"/>
</dbReference>
<dbReference type="SMART" id="SM00423">
    <property type="entry name" value="PSI"/>
    <property type="match status" value="2"/>
</dbReference>
<dbReference type="InterPro" id="IPR036352">
    <property type="entry name" value="Semap_dom_sf"/>
</dbReference>
<evidence type="ECO:0000259" key="15">
    <source>
        <dbReference type="PROSITE" id="PS51004"/>
    </source>
</evidence>
<keyword evidence="4 13" id="KW-0812">Transmembrane</keyword>
<dbReference type="Pfam" id="PF08337">
    <property type="entry name" value="Plexin_cytopl"/>
    <property type="match status" value="1"/>
</dbReference>
<evidence type="ECO:0000256" key="13">
    <source>
        <dbReference type="SAM" id="Phobius"/>
    </source>
</evidence>
<evidence type="ECO:0000256" key="7">
    <source>
        <dbReference type="ARBA" id="ARBA00022989"/>
    </source>
</evidence>
<dbReference type="PANTHER" id="PTHR22625">
    <property type="entry name" value="PLEXIN"/>
    <property type="match status" value="1"/>
</dbReference>
<reference evidence="16 17" key="1">
    <citation type="submission" date="2024-11" db="EMBL/GenBank/DDBJ databases">
        <title>Chromosome-level genome assembly of the freshwater bivalve Anodonta woodiana.</title>
        <authorList>
            <person name="Chen X."/>
        </authorList>
    </citation>
    <scope>NUCLEOTIDE SEQUENCE [LARGE SCALE GENOMIC DNA]</scope>
    <source>
        <strain evidence="16">MN2024</strain>
        <tissue evidence="16">Gills</tissue>
    </source>
</reference>
<feature type="domain" description="Sema" evidence="15">
    <location>
        <begin position="1"/>
        <end position="463"/>
    </location>
</feature>
<dbReference type="Proteomes" id="UP001634394">
    <property type="component" value="Unassembled WGS sequence"/>
</dbReference>
<keyword evidence="8 13" id="KW-0472">Membrane</keyword>
<keyword evidence="5 14" id="KW-0732">Signal</keyword>
<evidence type="ECO:0000313" key="16">
    <source>
        <dbReference type="EMBL" id="KAL3851703.1"/>
    </source>
</evidence>